<gene>
    <name evidence="14" type="ORF">SISNIDRAFT_420620</name>
</gene>
<dbReference type="STRING" id="1314777.A0A164MGK8"/>
<keyword evidence="9" id="KW-0560">Oxidoreductase</keyword>
<dbReference type="EC" id="1.1.3.10" evidence="5"/>
<evidence type="ECO:0000256" key="3">
    <source>
        <dbReference type="ARBA" id="ARBA00010790"/>
    </source>
</evidence>
<evidence type="ECO:0000313" key="15">
    <source>
        <dbReference type="Proteomes" id="UP000076722"/>
    </source>
</evidence>
<evidence type="ECO:0000256" key="6">
    <source>
        <dbReference type="ARBA" id="ARBA00016408"/>
    </source>
</evidence>
<keyword evidence="7" id="KW-0285">Flavoprotein</keyword>
<evidence type="ECO:0000256" key="4">
    <source>
        <dbReference type="ARBA" id="ARBA00011881"/>
    </source>
</evidence>
<dbReference type="OrthoDB" id="269227at2759"/>
<name>A0A164MGK8_9AGAM</name>
<evidence type="ECO:0000256" key="11">
    <source>
        <dbReference type="ARBA" id="ARBA00031159"/>
    </source>
</evidence>
<feature type="domain" description="Glucose-methanol-choline oxidoreductase C-terminal" evidence="13">
    <location>
        <begin position="419"/>
        <end position="551"/>
    </location>
</feature>
<evidence type="ECO:0000256" key="8">
    <source>
        <dbReference type="ARBA" id="ARBA00022827"/>
    </source>
</evidence>
<protein>
    <recommendedName>
        <fullName evidence="6">Pyranose 2-oxidase</fullName>
        <ecNumber evidence="5">1.1.3.10</ecNumber>
    </recommendedName>
    <alternativeName>
        <fullName evidence="11">FAD-oxidoreductase</fullName>
    </alternativeName>
    <alternativeName>
        <fullName evidence="10">Glucose 2-oxidase</fullName>
    </alternativeName>
    <alternativeName>
        <fullName evidence="12">Pyranose:oxygen 2-oxidoreductase</fullName>
    </alternativeName>
</protein>
<dbReference type="PANTHER" id="PTHR42784">
    <property type="entry name" value="PYRANOSE 2-OXIDASE"/>
    <property type="match status" value="1"/>
</dbReference>
<dbReference type="GO" id="GO:0050233">
    <property type="term" value="F:pyranose oxidase activity"/>
    <property type="evidence" value="ECO:0007669"/>
    <property type="project" value="UniProtKB-EC"/>
</dbReference>
<evidence type="ECO:0000256" key="12">
    <source>
        <dbReference type="ARBA" id="ARBA00031330"/>
    </source>
</evidence>
<keyword evidence="8" id="KW-0274">FAD</keyword>
<accession>A0A164MGK8</accession>
<dbReference type="GO" id="GO:0050660">
    <property type="term" value="F:flavin adenine dinucleotide binding"/>
    <property type="evidence" value="ECO:0007669"/>
    <property type="project" value="InterPro"/>
</dbReference>
<dbReference type="InterPro" id="IPR036188">
    <property type="entry name" value="FAD/NAD-bd_sf"/>
</dbReference>
<dbReference type="Gene3D" id="3.50.50.60">
    <property type="entry name" value="FAD/NAD(P)-binding domain"/>
    <property type="match status" value="2"/>
</dbReference>
<evidence type="ECO:0000256" key="7">
    <source>
        <dbReference type="ARBA" id="ARBA00022630"/>
    </source>
</evidence>
<evidence type="ECO:0000256" key="9">
    <source>
        <dbReference type="ARBA" id="ARBA00023002"/>
    </source>
</evidence>
<organism evidence="14 15">
    <name type="scientific">Sistotremastrum niveocremeum HHB9708</name>
    <dbReference type="NCBI Taxonomy" id="1314777"/>
    <lineage>
        <taxon>Eukaryota</taxon>
        <taxon>Fungi</taxon>
        <taxon>Dikarya</taxon>
        <taxon>Basidiomycota</taxon>
        <taxon>Agaricomycotina</taxon>
        <taxon>Agaricomycetes</taxon>
        <taxon>Sistotremastrales</taxon>
        <taxon>Sistotremastraceae</taxon>
        <taxon>Sertulicium</taxon>
        <taxon>Sertulicium niveocremeum</taxon>
    </lineage>
</organism>
<sequence length="563" mass="63231">MCFHHGPQVFIAGSGPIGATFAAELHRINPKLKILMTDIGGLDTAVPGSHKKNSIDFQKDIDRFVHIIQSQLTTIPTPERKLIPQHLFVFSTKANSSSKWFVRNNQNPEQLPEFNLGAEAVTRCVGGMSTHWTCACPELDPDLERPRLDEDDTKNNAEWVRLYTRAKKLIGVGENQFSHSIRHQLVLDTLIKEFPAVGNAPARKFKALPLACDRDTVDPRFVTWHDLGVSLKVDEEEVVRAGDFFELYPNTRCTRVWQLPGKGEIDFVECTRLRLGKVDTNVQVKAKVYIIAAGAVGTPQILANSFFAKEQEMPALGKYITEQTMAFCQIMLYRDLIADVREHPKEDWKKRVEDHIRDFPLDPIAMPFDEPEPQVTSPISKEHPWHTQIHRDAFSYGKVGATIDSRVVVDLRFFGRNEPVETNTLTFSDKHRDGYDMPQPTFHFQMTPQSRKESGMMMADANHVWQVATKLGGYLPGSEPQFLEPGLALHLAVSTHSKSAKPPHPPGNVKNYSVVDEFSQVYDFSNLFLGGNGIIPTAFAANPTLTSMCYAIRASTVIAEKAK</sequence>
<dbReference type="SUPFAM" id="SSF54373">
    <property type="entry name" value="FAD-linked reductases, C-terminal domain"/>
    <property type="match status" value="1"/>
</dbReference>
<evidence type="ECO:0000256" key="2">
    <source>
        <dbReference type="ARBA" id="ARBA00001974"/>
    </source>
</evidence>
<dbReference type="AlphaFoldDB" id="A0A164MGK8"/>
<dbReference type="Proteomes" id="UP000076722">
    <property type="component" value="Unassembled WGS sequence"/>
</dbReference>
<dbReference type="InterPro" id="IPR012814">
    <property type="entry name" value="P2OX"/>
</dbReference>
<comment type="cofactor">
    <cofactor evidence="2">
        <name>FAD</name>
        <dbReference type="ChEBI" id="CHEBI:57692"/>
    </cofactor>
</comment>
<dbReference type="EMBL" id="KV419473">
    <property type="protein sequence ID" value="KZS86693.1"/>
    <property type="molecule type" value="Genomic_DNA"/>
</dbReference>
<evidence type="ECO:0000256" key="1">
    <source>
        <dbReference type="ARBA" id="ARBA00000827"/>
    </source>
</evidence>
<dbReference type="PANTHER" id="PTHR42784:SF1">
    <property type="entry name" value="PYRANOSE 2-OXIDASE"/>
    <property type="match status" value="1"/>
</dbReference>
<comment type="catalytic activity">
    <reaction evidence="1">
        <text>D-glucose + O2 = 2-dehydro-D-glucose + H2O2</text>
        <dbReference type="Rhea" id="RHEA:10552"/>
        <dbReference type="ChEBI" id="CHEBI:4167"/>
        <dbReference type="ChEBI" id="CHEBI:15379"/>
        <dbReference type="ChEBI" id="CHEBI:16240"/>
        <dbReference type="ChEBI" id="CHEBI:16609"/>
        <dbReference type="EC" id="1.1.3.10"/>
    </reaction>
</comment>
<proteinExistence type="inferred from homology"/>
<evidence type="ECO:0000313" key="14">
    <source>
        <dbReference type="EMBL" id="KZS86693.1"/>
    </source>
</evidence>
<evidence type="ECO:0000259" key="13">
    <source>
        <dbReference type="Pfam" id="PF05199"/>
    </source>
</evidence>
<evidence type="ECO:0000256" key="10">
    <source>
        <dbReference type="ARBA" id="ARBA00030508"/>
    </source>
</evidence>
<dbReference type="NCBIfam" id="TIGR02462">
    <property type="entry name" value="pyranose_ox"/>
    <property type="match status" value="1"/>
</dbReference>
<keyword evidence="15" id="KW-1185">Reference proteome</keyword>
<dbReference type="Pfam" id="PF05199">
    <property type="entry name" value="GMC_oxred_C"/>
    <property type="match status" value="1"/>
</dbReference>
<dbReference type="InterPro" id="IPR007867">
    <property type="entry name" value="GMC_OxRtase_C"/>
</dbReference>
<comment type="subunit">
    <text evidence="4">Homotetramer.</text>
</comment>
<evidence type="ECO:0000256" key="5">
    <source>
        <dbReference type="ARBA" id="ARBA00013082"/>
    </source>
</evidence>
<reference evidence="14 15" key="1">
    <citation type="journal article" date="2016" name="Mol. Biol. Evol.">
        <title>Comparative Genomics of Early-Diverging Mushroom-Forming Fungi Provides Insights into the Origins of Lignocellulose Decay Capabilities.</title>
        <authorList>
            <person name="Nagy L.G."/>
            <person name="Riley R."/>
            <person name="Tritt A."/>
            <person name="Adam C."/>
            <person name="Daum C."/>
            <person name="Floudas D."/>
            <person name="Sun H."/>
            <person name="Yadav J.S."/>
            <person name="Pangilinan J."/>
            <person name="Larsson K.H."/>
            <person name="Matsuura K."/>
            <person name="Barry K."/>
            <person name="Labutti K."/>
            <person name="Kuo R."/>
            <person name="Ohm R.A."/>
            <person name="Bhattacharya S.S."/>
            <person name="Shirouzu T."/>
            <person name="Yoshinaga Y."/>
            <person name="Martin F.M."/>
            <person name="Grigoriev I.V."/>
            <person name="Hibbett D.S."/>
        </authorList>
    </citation>
    <scope>NUCLEOTIDE SEQUENCE [LARGE SCALE GENOMIC DNA]</scope>
    <source>
        <strain evidence="14 15">HHB9708</strain>
    </source>
</reference>
<dbReference type="SUPFAM" id="SSF51905">
    <property type="entry name" value="FAD/NAD(P)-binding domain"/>
    <property type="match status" value="1"/>
</dbReference>
<dbReference type="InterPro" id="IPR051473">
    <property type="entry name" value="P2Ox-like"/>
</dbReference>
<comment type="similarity">
    <text evidence="3">Belongs to the GMC oxidoreductase family.</text>
</comment>